<dbReference type="EMBL" id="CP004121">
    <property type="protein sequence ID" value="AGF57802.1"/>
    <property type="molecule type" value="Genomic_DNA"/>
</dbReference>
<gene>
    <name evidence="1" type="ORF">Cspa_c40450</name>
</gene>
<keyword evidence="2" id="KW-1185">Reference proteome</keyword>
<dbReference type="KEGG" id="csr:Cspa_c40450"/>
<dbReference type="OrthoDB" id="9781481at2"/>
<dbReference type="PATRIC" id="fig|931276.5.peg.4080"/>
<protein>
    <submittedName>
        <fullName evidence="1">Uncharacterized protein</fullName>
    </submittedName>
</protein>
<dbReference type="RefSeq" id="WP_015394113.1">
    <property type="nucleotide sequence ID" value="NC_020291.1"/>
</dbReference>
<dbReference type="AlphaFoldDB" id="M1N2Z7"/>
<sequence>MNLLNENGNVVTYLIFPKSLGLEASLKNLTIQNNLYIIGTVNIDDTTFSFSRKVLDRLILLNFQMLT</sequence>
<name>M1N2Z7_9CLOT</name>
<evidence type="ECO:0000313" key="2">
    <source>
        <dbReference type="Proteomes" id="UP000011728"/>
    </source>
</evidence>
<organism evidence="1 2">
    <name type="scientific">Clostridium saccharoperbutylacetonicum N1-4(HMT)</name>
    <dbReference type="NCBI Taxonomy" id="931276"/>
    <lineage>
        <taxon>Bacteria</taxon>
        <taxon>Bacillati</taxon>
        <taxon>Bacillota</taxon>
        <taxon>Clostridia</taxon>
        <taxon>Eubacteriales</taxon>
        <taxon>Clostridiaceae</taxon>
        <taxon>Clostridium</taxon>
    </lineage>
</organism>
<proteinExistence type="predicted"/>
<evidence type="ECO:0000313" key="1">
    <source>
        <dbReference type="EMBL" id="AGF57802.1"/>
    </source>
</evidence>
<dbReference type="HOGENOM" id="CLU_2804925_0_0_9"/>
<dbReference type="Proteomes" id="UP000011728">
    <property type="component" value="Chromosome"/>
</dbReference>
<accession>M1N2Z7</accession>
<reference evidence="1 2" key="1">
    <citation type="submission" date="2013-02" db="EMBL/GenBank/DDBJ databases">
        <title>Genome sequence of Clostridium saccharoperbutylacetonicum N1-4(HMT).</title>
        <authorList>
            <person name="Poehlein A."/>
            <person name="Daniel R."/>
        </authorList>
    </citation>
    <scope>NUCLEOTIDE SEQUENCE [LARGE SCALE GENOMIC DNA]</scope>
    <source>
        <strain evidence="2">N1-4(HMT)</strain>
    </source>
</reference>